<dbReference type="Proteomes" id="UP001595690">
    <property type="component" value="Unassembled WGS sequence"/>
</dbReference>
<protein>
    <submittedName>
        <fullName evidence="3">DUF3592 domain-containing protein</fullName>
    </submittedName>
</protein>
<reference evidence="4" key="1">
    <citation type="journal article" date="2019" name="Int. J. Syst. Evol. Microbiol.">
        <title>The Global Catalogue of Microorganisms (GCM) 10K type strain sequencing project: providing services to taxonomists for standard genome sequencing and annotation.</title>
        <authorList>
            <consortium name="The Broad Institute Genomics Platform"/>
            <consortium name="The Broad Institute Genome Sequencing Center for Infectious Disease"/>
            <person name="Wu L."/>
            <person name="Ma J."/>
        </authorList>
    </citation>
    <scope>NUCLEOTIDE SEQUENCE [LARGE SCALE GENOMIC DNA]</scope>
    <source>
        <strain evidence="4">CGMCC 4.7405</strain>
    </source>
</reference>
<proteinExistence type="predicted"/>
<dbReference type="RefSeq" id="WP_382377254.1">
    <property type="nucleotide sequence ID" value="NZ_JBHRZI010000027.1"/>
</dbReference>
<dbReference type="Pfam" id="PF12158">
    <property type="entry name" value="DUF3592"/>
    <property type="match status" value="1"/>
</dbReference>
<keyword evidence="4" id="KW-1185">Reference proteome</keyword>
<evidence type="ECO:0000313" key="3">
    <source>
        <dbReference type="EMBL" id="MFC3895721.1"/>
    </source>
</evidence>
<evidence type="ECO:0000259" key="2">
    <source>
        <dbReference type="Pfam" id="PF12158"/>
    </source>
</evidence>
<accession>A0ABV8C157</accession>
<organism evidence="3 4">
    <name type="scientific">Lentzea rhizosphaerae</name>
    <dbReference type="NCBI Taxonomy" id="2041025"/>
    <lineage>
        <taxon>Bacteria</taxon>
        <taxon>Bacillati</taxon>
        <taxon>Actinomycetota</taxon>
        <taxon>Actinomycetes</taxon>
        <taxon>Pseudonocardiales</taxon>
        <taxon>Pseudonocardiaceae</taxon>
        <taxon>Lentzea</taxon>
    </lineage>
</organism>
<dbReference type="EMBL" id="JBHRZI010000027">
    <property type="protein sequence ID" value="MFC3895721.1"/>
    <property type="molecule type" value="Genomic_DNA"/>
</dbReference>
<dbReference type="InterPro" id="IPR021994">
    <property type="entry name" value="DUF3592"/>
</dbReference>
<keyword evidence="1" id="KW-0812">Transmembrane</keyword>
<comment type="caution">
    <text evidence="3">The sequence shown here is derived from an EMBL/GenBank/DDBJ whole genome shotgun (WGS) entry which is preliminary data.</text>
</comment>
<evidence type="ECO:0000256" key="1">
    <source>
        <dbReference type="SAM" id="Phobius"/>
    </source>
</evidence>
<name>A0ABV8C157_9PSEU</name>
<feature type="transmembrane region" description="Helical" evidence="1">
    <location>
        <begin position="51"/>
        <end position="71"/>
    </location>
</feature>
<keyword evidence="1" id="KW-1133">Transmembrane helix</keyword>
<feature type="domain" description="DUF3592" evidence="2">
    <location>
        <begin position="84"/>
        <end position="143"/>
    </location>
</feature>
<feature type="transmembrane region" description="Helical" evidence="1">
    <location>
        <begin position="158"/>
        <end position="179"/>
    </location>
</feature>
<evidence type="ECO:0000313" key="4">
    <source>
        <dbReference type="Proteomes" id="UP001595690"/>
    </source>
</evidence>
<gene>
    <name evidence="3" type="ORF">ACFOWZ_29950</name>
</gene>
<keyword evidence="1" id="KW-0472">Membrane</keyword>
<sequence length="296" mass="31931">MREAGVEDVRRLRLRTVCVRGMDDLTRPGSYSVPEPVATVAVRRLRRRGRAMALIGLLLFAGFVVGANLLVDRADALLATGEPTPGVVVGVHPGLRGAAGTIDVRFTVAGVERTRSMNLDDSSPALEAGDPITVFYDRDDPERIAAPGVSNAPFLPNLLTVVAFVLSATLLPPGVIGLVRWGRRVRAVRLHGWRRGQAETDGNRIHRIRFHRNGPGLGPVDGGSTDSRDHAMTVVTTSPVAHEIPPEFRTGEVLVGGRGRHLALMFTRGPVLAAAWEVHQTAHVQPPEHLLTEVSE</sequence>